<dbReference type="Pfam" id="PF00067">
    <property type="entry name" value="p450"/>
    <property type="match status" value="1"/>
</dbReference>
<evidence type="ECO:0000313" key="10">
    <source>
        <dbReference type="Proteomes" id="UP000438448"/>
    </source>
</evidence>
<keyword evidence="5 8" id="KW-0560">Oxidoreductase</keyword>
<evidence type="ECO:0000256" key="3">
    <source>
        <dbReference type="ARBA" id="ARBA00022617"/>
    </source>
</evidence>
<keyword evidence="10" id="KW-1185">Reference proteome</keyword>
<dbReference type="Gene3D" id="1.10.630.10">
    <property type="entry name" value="Cytochrome P450"/>
    <property type="match status" value="1"/>
</dbReference>
<proteinExistence type="inferred from homology"/>
<dbReference type="SUPFAM" id="SSF48264">
    <property type="entry name" value="Cytochrome P450"/>
    <property type="match status" value="1"/>
</dbReference>
<organism evidence="9 10">
    <name type="scientific">Nocardia macrotermitis</name>
    <dbReference type="NCBI Taxonomy" id="2585198"/>
    <lineage>
        <taxon>Bacteria</taxon>
        <taxon>Bacillati</taxon>
        <taxon>Actinomycetota</taxon>
        <taxon>Actinomycetes</taxon>
        <taxon>Mycobacteriales</taxon>
        <taxon>Nocardiaceae</taxon>
        <taxon>Nocardia</taxon>
    </lineage>
</organism>
<protein>
    <submittedName>
        <fullName evidence="9">Cytochrome P450 107B1</fullName>
        <ecNumber evidence="9">1.14.-.-</ecNumber>
    </submittedName>
</protein>
<dbReference type="GO" id="GO:0005506">
    <property type="term" value="F:iron ion binding"/>
    <property type="evidence" value="ECO:0007669"/>
    <property type="project" value="InterPro"/>
</dbReference>
<comment type="cofactor">
    <cofactor evidence="1">
        <name>heme</name>
        <dbReference type="ChEBI" id="CHEBI:30413"/>
    </cofactor>
</comment>
<dbReference type="PROSITE" id="PS00086">
    <property type="entry name" value="CYTOCHROME_P450"/>
    <property type="match status" value="1"/>
</dbReference>
<dbReference type="InterPro" id="IPR017972">
    <property type="entry name" value="Cyt_P450_CS"/>
</dbReference>
<gene>
    <name evidence="9" type="ORF">NRB20_47800</name>
</gene>
<dbReference type="EC" id="1.14.-.-" evidence="9"/>
<evidence type="ECO:0000256" key="7">
    <source>
        <dbReference type="ARBA" id="ARBA00023033"/>
    </source>
</evidence>
<keyword evidence="7 8" id="KW-0503">Monooxygenase</keyword>
<dbReference type="FunFam" id="1.10.630.10:FF:000018">
    <property type="entry name" value="Cytochrome P450 monooxygenase"/>
    <property type="match status" value="1"/>
</dbReference>
<comment type="caution">
    <text evidence="9">The sequence shown here is derived from an EMBL/GenBank/DDBJ whole genome shotgun (WGS) entry which is preliminary data.</text>
</comment>
<dbReference type="GO" id="GO:0016705">
    <property type="term" value="F:oxidoreductase activity, acting on paired donors, with incorporation or reduction of molecular oxygen"/>
    <property type="evidence" value="ECO:0007669"/>
    <property type="project" value="InterPro"/>
</dbReference>
<dbReference type="PANTHER" id="PTHR46696:SF1">
    <property type="entry name" value="CYTOCHROME P450 YJIB-RELATED"/>
    <property type="match status" value="1"/>
</dbReference>
<comment type="similarity">
    <text evidence="2 8">Belongs to the cytochrome P450 family.</text>
</comment>
<accession>A0A7K0D7H8</accession>
<dbReference type="EMBL" id="WEGK01000010">
    <property type="protein sequence ID" value="MQY21667.1"/>
    <property type="molecule type" value="Genomic_DNA"/>
</dbReference>
<dbReference type="OrthoDB" id="4059045at2"/>
<evidence type="ECO:0000313" key="9">
    <source>
        <dbReference type="EMBL" id="MQY21667.1"/>
    </source>
</evidence>
<dbReference type="RefSeq" id="WP_153412590.1">
    <property type="nucleotide sequence ID" value="NZ_WEGK01000010.1"/>
</dbReference>
<dbReference type="InterPro" id="IPR036396">
    <property type="entry name" value="Cyt_P450_sf"/>
</dbReference>
<evidence type="ECO:0000256" key="5">
    <source>
        <dbReference type="ARBA" id="ARBA00023002"/>
    </source>
</evidence>
<evidence type="ECO:0000256" key="4">
    <source>
        <dbReference type="ARBA" id="ARBA00022723"/>
    </source>
</evidence>
<dbReference type="AlphaFoldDB" id="A0A7K0D7H8"/>
<dbReference type="PANTHER" id="PTHR46696">
    <property type="entry name" value="P450, PUTATIVE (EUROFUNG)-RELATED"/>
    <property type="match status" value="1"/>
</dbReference>
<dbReference type="GO" id="GO:0020037">
    <property type="term" value="F:heme binding"/>
    <property type="evidence" value="ECO:0007669"/>
    <property type="project" value="InterPro"/>
</dbReference>
<dbReference type="PRINTS" id="PR00359">
    <property type="entry name" value="BP450"/>
</dbReference>
<reference evidence="9 10" key="1">
    <citation type="submission" date="2019-10" db="EMBL/GenBank/DDBJ databases">
        <title>Nocardia macrotermitis sp. nov. and Nocardia aurantia sp. nov., isolated from the gut of fungus growing-termite Macrotermes natalensis.</title>
        <authorList>
            <person name="Benndorf R."/>
            <person name="Schwitalla J."/>
            <person name="Martin K."/>
            <person name="De Beer W."/>
            <person name="Kaster A.-K."/>
            <person name="Vollmers J."/>
            <person name="Poulsen M."/>
            <person name="Beemelmanns C."/>
        </authorList>
    </citation>
    <scope>NUCLEOTIDE SEQUENCE [LARGE SCALE GENOMIC DNA]</scope>
    <source>
        <strain evidence="9 10">RB20</strain>
    </source>
</reference>
<evidence type="ECO:0000256" key="1">
    <source>
        <dbReference type="ARBA" id="ARBA00001971"/>
    </source>
</evidence>
<name>A0A7K0D7H8_9NOCA</name>
<keyword evidence="3 8" id="KW-0349">Heme</keyword>
<keyword evidence="4 8" id="KW-0479">Metal-binding</keyword>
<evidence type="ECO:0000256" key="6">
    <source>
        <dbReference type="ARBA" id="ARBA00023004"/>
    </source>
</evidence>
<evidence type="ECO:0000256" key="8">
    <source>
        <dbReference type="RuleBase" id="RU000461"/>
    </source>
</evidence>
<sequence length="406" mass="44086">MSSAESAVETLPVWASADDADRTLALLRERAAVCRVRLPDGPEIWLVTRHAEAKRALNHPELIKDPRRSPNPAGIFGGRRYPDDATVVFGRHVLNTDGPDHQRLRAAYRPFLSAQAVKGYRRIVESVTADCLDRMSGGPAADLMAQFAEPIPAHVTAHLLGVPAEEVSTINALATDFASGRPSTTLAATIGALMDSALDQIDHKRAHPDDRLISHLIQLHQRGEWTLQEVAATIVTTIIGGMNTTATLLGAGAATIADQPALQRMLDDERECAALVDELLRYRPPTLHTTWRFAVGPVELGEANIEPGDLVLISLPAVNRDERVFDRPDSLLFDENATRGTHLAFGYGAHYCVGAALARLEAAVALPALFRRFPRLSLAAEPAELAWNIGVIAWNPVSVPVRLEQV</sequence>
<dbReference type="InterPro" id="IPR001128">
    <property type="entry name" value="Cyt_P450"/>
</dbReference>
<dbReference type="GO" id="GO:0004497">
    <property type="term" value="F:monooxygenase activity"/>
    <property type="evidence" value="ECO:0007669"/>
    <property type="project" value="UniProtKB-KW"/>
</dbReference>
<evidence type="ECO:0000256" key="2">
    <source>
        <dbReference type="ARBA" id="ARBA00010617"/>
    </source>
</evidence>
<dbReference type="Proteomes" id="UP000438448">
    <property type="component" value="Unassembled WGS sequence"/>
</dbReference>
<dbReference type="PRINTS" id="PR00385">
    <property type="entry name" value="P450"/>
</dbReference>
<dbReference type="InterPro" id="IPR002397">
    <property type="entry name" value="Cyt_P450_B"/>
</dbReference>
<keyword evidence="6 8" id="KW-0408">Iron</keyword>